<dbReference type="GO" id="GO:0015105">
    <property type="term" value="F:arsenite transmembrane transporter activity"/>
    <property type="evidence" value="ECO:0007669"/>
    <property type="project" value="InterPro"/>
</dbReference>
<proteinExistence type="inferred from homology"/>
<dbReference type="EMBL" id="NBVN01000006">
    <property type="protein sequence ID" value="PUA31808.1"/>
    <property type="molecule type" value="Genomic_DNA"/>
</dbReference>
<keyword evidence="7 8" id="KW-0472">Membrane</keyword>
<feature type="transmembrane region" description="Helical" evidence="8">
    <location>
        <begin position="174"/>
        <end position="197"/>
    </location>
</feature>
<dbReference type="Proteomes" id="UP000244093">
    <property type="component" value="Unassembled WGS sequence"/>
</dbReference>
<evidence type="ECO:0000256" key="8">
    <source>
        <dbReference type="SAM" id="Phobius"/>
    </source>
</evidence>
<feature type="transmembrane region" description="Helical" evidence="8">
    <location>
        <begin position="28"/>
        <end position="49"/>
    </location>
</feature>
<feature type="transmembrane region" description="Helical" evidence="8">
    <location>
        <begin position="6"/>
        <end position="21"/>
    </location>
</feature>
<feature type="transmembrane region" description="Helical" evidence="8">
    <location>
        <begin position="406"/>
        <end position="424"/>
    </location>
</feature>
<evidence type="ECO:0000256" key="2">
    <source>
        <dbReference type="ARBA" id="ARBA00009843"/>
    </source>
</evidence>
<evidence type="ECO:0000256" key="7">
    <source>
        <dbReference type="ARBA" id="ARBA00023136"/>
    </source>
</evidence>
<keyword evidence="5 8" id="KW-0812">Transmembrane</keyword>
<feature type="domain" description="Citrate transporter-like" evidence="9">
    <location>
        <begin position="27"/>
        <end position="355"/>
    </location>
</feature>
<evidence type="ECO:0000256" key="1">
    <source>
        <dbReference type="ARBA" id="ARBA00004651"/>
    </source>
</evidence>
<dbReference type="PANTHER" id="PTHR43302">
    <property type="entry name" value="TRANSPORTER ARSB-RELATED"/>
    <property type="match status" value="1"/>
</dbReference>
<evidence type="ECO:0000259" key="9">
    <source>
        <dbReference type="Pfam" id="PF03600"/>
    </source>
</evidence>
<feature type="transmembrane region" description="Helical" evidence="8">
    <location>
        <begin position="282"/>
        <end position="302"/>
    </location>
</feature>
<reference evidence="10 11" key="1">
    <citation type="journal article" date="2018" name="Syst. Appl. Microbiol.">
        <title>A new symbiotic nanoarchaeote (Candidatus Nanoclepta minutus) and its host (Zestosphaera tikiterensis gen. nov., sp. nov.) from a New Zealand hot spring.</title>
        <authorList>
            <person name="St John E."/>
            <person name="Liu Y."/>
            <person name="Podar M."/>
            <person name="Stott M.B."/>
            <person name="Meneghin J."/>
            <person name="Chen Z."/>
            <person name="Lagutin K."/>
            <person name="Mitchell K."/>
            <person name="Reysenbach A.L."/>
        </authorList>
    </citation>
    <scope>NUCLEOTIDE SEQUENCE [LARGE SCALE GENOMIC DNA]</scope>
    <source>
        <strain evidence="10">NZ3</strain>
    </source>
</reference>
<name>A0A2R7Y2T2_9CREN</name>
<feature type="transmembrane region" description="Helical" evidence="8">
    <location>
        <begin position="95"/>
        <end position="113"/>
    </location>
</feature>
<dbReference type="GO" id="GO:0005886">
    <property type="term" value="C:plasma membrane"/>
    <property type="evidence" value="ECO:0007669"/>
    <property type="project" value="UniProtKB-SubCell"/>
</dbReference>
<sequence>MGFEGFIASALIVFLTASLILRSRWPWIPVWSIMMFTSFIAVASGLIAFDEVGRHIDLNVIFFLIGMFSIVSLANSSGLLDFLAYVVVSKLKSRWSAIITSSLLFGLMAAFLVNDSVALLGPPIAFFISKVANVDPEMMCLLLMFSLTVGSVMTPIGNPQNMLIAVESGMDAPFIYFIARLAIPTLLNLILTPLILIKIYNVKNVKLDSTAMIPQEMIRNRRDALLSGLGLAATVAGIVVNDVFALIGLPHVTERGFIPLLVASALYIFASKPRKVLEGVDWGTILFFIGMFITMDAIWSGGVLQEVLPYIHAFKSEGLIDIYAITVASLTLSQLLSNVPFTKLYITYMRDLGYSGTDITSWLTLATSSTIAGNLTLLGAASNIIVLEALESKYGRTVSFVKFLKVGSVVTVANVLTYIPFLALNF</sequence>
<feature type="transmembrane region" description="Helical" evidence="8">
    <location>
        <begin position="322"/>
        <end position="341"/>
    </location>
</feature>
<evidence type="ECO:0000313" key="11">
    <source>
        <dbReference type="Proteomes" id="UP000244093"/>
    </source>
</evidence>
<dbReference type="PANTHER" id="PTHR43302:SF5">
    <property type="entry name" value="TRANSPORTER ARSB-RELATED"/>
    <property type="match status" value="1"/>
</dbReference>
<accession>A0A2R7Y2T2</accession>
<comment type="similarity">
    <text evidence="2">Belongs to the CitM (TC 2.A.11) transporter family.</text>
</comment>
<evidence type="ECO:0000256" key="4">
    <source>
        <dbReference type="ARBA" id="ARBA00022475"/>
    </source>
</evidence>
<gene>
    <name evidence="10" type="ORF">B7O98_08390</name>
</gene>
<dbReference type="AlphaFoldDB" id="A0A2R7Y2T2"/>
<evidence type="ECO:0000256" key="3">
    <source>
        <dbReference type="ARBA" id="ARBA00022448"/>
    </source>
</evidence>
<feature type="transmembrane region" description="Helical" evidence="8">
    <location>
        <begin position="61"/>
        <end position="88"/>
    </location>
</feature>
<keyword evidence="4" id="KW-1003">Cell membrane</keyword>
<feature type="transmembrane region" description="Helical" evidence="8">
    <location>
        <begin position="224"/>
        <end position="247"/>
    </location>
</feature>
<keyword evidence="6 8" id="KW-1133">Transmembrane helix</keyword>
<keyword evidence="3" id="KW-0813">Transport</keyword>
<dbReference type="Pfam" id="PF03600">
    <property type="entry name" value="CitMHS"/>
    <property type="match status" value="1"/>
</dbReference>
<comment type="caution">
    <text evidence="10">The sequence shown here is derived from an EMBL/GenBank/DDBJ whole genome shotgun (WGS) entry which is preliminary data.</text>
</comment>
<evidence type="ECO:0000256" key="6">
    <source>
        <dbReference type="ARBA" id="ARBA00022989"/>
    </source>
</evidence>
<dbReference type="InterPro" id="IPR004680">
    <property type="entry name" value="Cit_transptr-like_dom"/>
</dbReference>
<evidence type="ECO:0000313" key="10">
    <source>
        <dbReference type="EMBL" id="PUA31808.1"/>
    </source>
</evidence>
<feature type="transmembrane region" description="Helical" evidence="8">
    <location>
        <begin position="253"/>
        <end position="270"/>
    </location>
</feature>
<comment type="subcellular location">
    <subcellularLocation>
        <location evidence="1">Cell membrane</location>
        <topology evidence="1">Multi-pass membrane protein</topology>
    </subcellularLocation>
</comment>
<organism evidence="10 11">
    <name type="scientific">Zestosphaera tikiterensis</name>
    <dbReference type="NCBI Taxonomy" id="1973259"/>
    <lineage>
        <taxon>Archaea</taxon>
        <taxon>Thermoproteota</taxon>
        <taxon>Thermoprotei</taxon>
        <taxon>Desulfurococcales</taxon>
        <taxon>Desulfurococcaceae</taxon>
        <taxon>Zestosphaera</taxon>
    </lineage>
</organism>
<protein>
    <submittedName>
        <fullName evidence="10">Anion transporter</fullName>
    </submittedName>
</protein>
<evidence type="ECO:0000256" key="5">
    <source>
        <dbReference type="ARBA" id="ARBA00022692"/>
    </source>
</evidence>
<dbReference type="InterPro" id="IPR000802">
    <property type="entry name" value="Arsenical_pump_ArsB"/>
</dbReference>
<dbReference type="PRINTS" id="PR00758">
    <property type="entry name" value="ARSENICPUMP"/>
</dbReference>